<accession>A0A5R9G8B4</accession>
<dbReference type="Proteomes" id="UP000309676">
    <property type="component" value="Unassembled WGS sequence"/>
</dbReference>
<evidence type="ECO:0000313" key="3">
    <source>
        <dbReference type="Proteomes" id="UP000309676"/>
    </source>
</evidence>
<keyword evidence="1" id="KW-0732">Signal</keyword>
<organism evidence="2 3">
    <name type="scientific">Paenibacillus antri</name>
    <dbReference type="NCBI Taxonomy" id="2582848"/>
    <lineage>
        <taxon>Bacteria</taxon>
        <taxon>Bacillati</taxon>
        <taxon>Bacillota</taxon>
        <taxon>Bacilli</taxon>
        <taxon>Bacillales</taxon>
        <taxon>Paenibacillaceae</taxon>
        <taxon>Paenibacillus</taxon>
    </lineage>
</organism>
<sequence>MKKKIALLLGAAIVAQSVMAMSASAAHKSAYDINIRLNSSLLGKIVQPLTGTGETTYQLQEGVHSLLGNTTGLELDYFYVNLYVNDQHVAAIDPPLPMY</sequence>
<comment type="caution">
    <text evidence="2">The sequence shown here is derived from an EMBL/GenBank/DDBJ whole genome shotgun (WGS) entry which is preliminary data.</text>
</comment>
<reference evidence="2 3" key="1">
    <citation type="submission" date="2019-05" db="EMBL/GenBank/DDBJ databases">
        <authorList>
            <person name="Narsing Rao M.P."/>
            <person name="Li W.J."/>
        </authorList>
    </citation>
    <scope>NUCLEOTIDE SEQUENCE [LARGE SCALE GENOMIC DNA]</scope>
    <source>
        <strain evidence="2 3">SYSU_K30003</strain>
    </source>
</reference>
<evidence type="ECO:0000313" key="2">
    <source>
        <dbReference type="EMBL" id="TLS50320.1"/>
    </source>
</evidence>
<gene>
    <name evidence="2" type="ORF">FE782_20035</name>
</gene>
<protein>
    <recommendedName>
        <fullName evidence="4">DUF4183 domain-containing protein</fullName>
    </recommendedName>
</protein>
<feature type="signal peptide" evidence="1">
    <location>
        <begin position="1"/>
        <end position="20"/>
    </location>
</feature>
<dbReference type="AlphaFoldDB" id="A0A5R9G8B4"/>
<evidence type="ECO:0000256" key="1">
    <source>
        <dbReference type="SAM" id="SignalP"/>
    </source>
</evidence>
<evidence type="ECO:0008006" key="4">
    <source>
        <dbReference type="Google" id="ProtNLM"/>
    </source>
</evidence>
<proteinExistence type="predicted"/>
<dbReference type="OrthoDB" id="2910639at2"/>
<dbReference type="RefSeq" id="WP_138196030.1">
    <property type="nucleotide sequence ID" value="NZ_VCIW01000015.1"/>
</dbReference>
<dbReference type="EMBL" id="VCIW01000015">
    <property type="protein sequence ID" value="TLS50320.1"/>
    <property type="molecule type" value="Genomic_DNA"/>
</dbReference>
<name>A0A5R9G8B4_9BACL</name>
<feature type="chain" id="PRO_5039385764" description="DUF4183 domain-containing protein" evidence="1">
    <location>
        <begin position="21"/>
        <end position="99"/>
    </location>
</feature>
<keyword evidence="3" id="KW-1185">Reference proteome</keyword>